<dbReference type="InterPro" id="IPR022742">
    <property type="entry name" value="Hydrolase_4"/>
</dbReference>
<dbReference type="AlphaFoldDB" id="A0A3B0SZ60"/>
<dbReference type="PANTHER" id="PTHR42103">
    <property type="entry name" value="ALPHA/BETA-HYDROLASES SUPERFAMILY PROTEIN"/>
    <property type="match status" value="1"/>
</dbReference>
<dbReference type="PANTHER" id="PTHR42103:SF2">
    <property type="entry name" value="AB HYDROLASE-1 DOMAIN-CONTAINING PROTEIN"/>
    <property type="match status" value="1"/>
</dbReference>
<dbReference type="Gene3D" id="3.40.50.1820">
    <property type="entry name" value="alpha/beta hydrolase"/>
    <property type="match status" value="1"/>
</dbReference>
<organism evidence="2">
    <name type="scientific">hydrothermal vent metagenome</name>
    <dbReference type="NCBI Taxonomy" id="652676"/>
    <lineage>
        <taxon>unclassified sequences</taxon>
        <taxon>metagenomes</taxon>
        <taxon>ecological metagenomes</taxon>
    </lineage>
</organism>
<reference evidence="2" key="1">
    <citation type="submission" date="2018-06" db="EMBL/GenBank/DDBJ databases">
        <authorList>
            <person name="Zhirakovskaya E."/>
        </authorList>
    </citation>
    <scope>NUCLEOTIDE SEQUENCE</scope>
</reference>
<gene>
    <name evidence="2" type="ORF">MNBD_ACTINO02-2121</name>
</gene>
<evidence type="ECO:0000259" key="1">
    <source>
        <dbReference type="Pfam" id="PF12146"/>
    </source>
</evidence>
<sequence>MAESPLAPVIARFSIESSDDVRLEARWDMPVEPSSIVVFCHPHPQHRGTMTAPLMIGVTAELVQAGFGVLRFNFRGVGSSSGEWSAGIGEQDDVAAAVAFAAQAYPDLPRGIVGWSFGAATSLRLQARDQSALPWVGIAPPVASDLTPQLPAPSELAPARRAFIVGDRDQFVGVEELSDYAASLGADIHVLKGSDHFFYFRYSKVAEHVIATLDSATTD</sequence>
<accession>A0A3B0SZ60</accession>
<proteinExistence type="predicted"/>
<dbReference type="SUPFAM" id="SSF53474">
    <property type="entry name" value="alpha/beta-Hydrolases"/>
    <property type="match status" value="1"/>
</dbReference>
<name>A0A3B0SZ60_9ZZZZ</name>
<dbReference type="EMBL" id="UOEK01000348">
    <property type="protein sequence ID" value="VAW06377.1"/>
    <property type="molecule type" value="Genomic_DNA"/>
</dbReference>
<dbReference type="InterPro" id="IPR029058">
    <property type="entry name" value="AB_hydrolase_fold"/>
</dbReference>
<evidence type="ECO:0000313" key="2">
    <source>
        <dbReference type="EMBL" id="VAW06377.1"/>
    </source>
</evidence>
<dbReference type="Pfam" id="PF12146">
    <property type="entry name" value="Hydrolase_4"/>
    <property type="match status" value="1"/>
</dbReference>
<feature type="domain" description="Serine aminopeptidase S33" evidence="1">
    <location>
        <begin position="33"/>
        <end position="146"/>
    </location>
</feature>
<protein>
    <recommendedName>
        <fullName evidence="1">Serine aminopeptidase S33 domain-containing protein</fullName>
    </recommendedName>
</protein>